<organism evidence="1 2">
    <name type="scientific">Peronosclerospora sorghi</name>
    <dbReference type="NCBI Taxonomy" id="230839"/>
    <lineage>
        <taxon>Eukaryota</taxon>
        <taxon>Sar</taxon>
        <taxon>Stramenopiles</taxon>
        <taxon>Oomycota</taxon>
        <taxon>Peronosporomycetes</taxon>
        <taxon>Peronosporales</taxon>
        <taxon>Peronosporaceae</taxon>
        <taxon>Peronosclerospora</taxon>
    </lineage>
</organism>
<reference evidence="1 2" key="1">
    <citation type="journal article" date="2022" name="bioRxiv">
        <title>The genome of the oomycete Peronosclerospora sorghi, a cosmopolitan pathogen of maize and sorghum, is inflated with dispersed pseudogenes.</title>
        <authorList>
            <person name="Fletcher K."/>
            <person name="Martin F."/>
            <person name="Isakeit T."/>
            <person name="Cavanaugh K."/>
            <person name="Magill C."/>
            <person name="Michelmore R."/>
        </authorList>
    </citation>
    <scope>NUCLEOTIDE SEQUENCE [LARGE SCALE GENOMIC DNA]</scope>
    <source>
        <strain evidence="1">P6</strain>
    </source>
</reference>
<evidence type="ECO:0000313" key="2">
    <source>
        <dbReference type="Proteomes" id="UP001163321"/>
    </source>
</evidence>
<dbReference type="EMBL" id="CM047580">
    <property type="protein sequence ID" value="KAI9922780.1"/>
    <property type="molecule type" value="Genomic_DNA"/>
</dbReference>
<name>A0ACC0WV32_9STRA</name>
<proteinExistence type="predicted"/>
<gene>
    <name evidence="1" type="ORF">PsorP6_002434</name>
</gene>
<keyword evidence="2" id="KW-1185">Reference proteome</keyword>
<evidence type="ECO:0000313" key="1">
    <source>
        <dbReference type="EMBL" id="KAI9922780.1"/>
    </source>
</evidence>
<protein>
    <submittedName>
        <fullName evidence="1">Uncharacterized protein</fullName>
    </submittedName>
</protein>
<sequence length="121" mass="13445">MRAHYEETGSEIWNQVEGNGFVTSAGTAGTIAGMSTFLKEQNAYIKIWLIDPEETAAMAVFINNKRYTIMMEDGFEMVPMAKGSTNAEVVAALAWVNLNLPKSIADQDITATNQEMTWRTF</sequence>
<accession>A0ACC0WV32</accession>
<comment type="caution">
    <text evidence="1">The sequence shown here is derived from an EMBL/GenBank/DDBJ whole genome shotgun (WGS) entry which is preliminary data.</text>
</comment>
<dbReference type="Proteomes" id="UP001163321">
    <property type="component" value="Chromosome 1"/>
</dbReference>